<evidence type="ECO:0000313" key="5">
    <source>
        <dbReference type="EMBL" id="CAG5125511.1"/>
    </source>
</evidence>
<protein>
    <recommendedName>
        <fullName evidence="4">Antistasin-like domain-containing protein</fullName>
    </recommendedName>
</protein>
<feature type="signal peptide" evidence="3">
    <location>
        <begin position="1"/>
        <end position="22"/>
    </location>
</feature>
<comment type="caution">
    <text evidence="5">The sequence shown here is derived from an EMBL/GenBank/DDBJ whole genome shotgun (WGS) entry which is preliminary data.</text>
</comment>
<keyword evidence="3" id="KW-0732">Signal</keyword>
<dbReference type="Pfam" id="PF02822">
    <property type="entry name" value="Antistasin"/>
    <property type="match status" value="2"/>
</dbReference>
<evidence type="ECO:0000256" key="2">
    <source>
        <dbReference type="ARBA" id="ARBA00022900"/>
    </source>
</evidence>
<sequence>MNTKSPVLSLVAVVTFVVCVNAAGTGRTCTLCCPEGQVLNKSACTCQPKGPKVECPLVNCLATEPPCFVYKTNPTTGCQTCECLSFCSSGQPFCDLVCPEGELLNATICKCFPKPECPLVKCQGLTPPCLSYRRNDKGCQTCECIFRCPVRTCPEKCPNGVEYFDDQFGCKSCRCQQPKNCEPSTCTLYCAKGYEKDERGCDKCKCQPCGNLCKIYCEFGNLVDFDGCQICDCKPNTDCGPVCSNATCEYGRVLDRQGCPTCQCVKQCPCGPVCAIACTYQQLYDKYGCPTCTCLPEP</sequence>
<dbReference type="GO" id="GO:0004867">
    <property type="term" value="F:serine-type endopeptidase inhibitor activity"/>
    <property type="evidence" value="ECO:0007669"/>
    <property type="project" value="UniProtKB-KW"/>
</dbReference>
<dbReference type="EMBL" id="CAJHNH020002079">
    <property type="protein sequence ID" value="CAG5125511.1"/>
    <property type="molecule type" value="Genomic_DNA"/>
</dbReference>
<feature type="domain" description="Antistasin-like" evidence="4">
    <location>
        <begin position="181"/>
        <end position="206"/>
    </location>
</feature>
<dbReference type="InterPro" id="IPR004094">
    <property type="entry name" value="Antistasin-like"/>
</dbReference>
<feature type="chain" id="PRO_5035907965" description="Antistasin-like domain-containing protein" evidence="3">
    <location>
        <begin position="23"/>
        <end position="298"/>
    </location>
</feature>
<dbReference type="AlphaFoldDB" id="A0A8S3ZEW4"/>
<organism evidence="5 6">
    <name type="scientific">Candidula unifasciata</name>
    <dbReference type="NCBI Taxonomy" id="100452"/>
    <lineage>
        <taxon>Eukaryota</taxon>
        <taxon>Metazoa</taxon>
        <taxon>Spiralia</taxon>
        <taxon>Lophotrochozoa</taxon>
        <taxon>Mollusca</taxon>
        <taxon>Gastropoda</taxon>
        <taxon>Heterobranchia</taxon>
        <taxon>Euthyneura</taxon>
        <taxon>Panpulmonata</taxon>
        <taxon>Eupulmonata</taxon>
        <taxon>Stylommatophora</taxon>
        <taxon>Helicina</taxon>
        <taxon>Helicoidea</taxon>
        <taxon>Geomitridae</taxon>
        <taxon>Candidula</taxon>
    </lineage>
</organism>
<dbReference type="InterPro" id="IPR011061">
    <property type="entry name" value="Hirudin/antistatin"/>
</dbReference>
<accession>A0A8S3ZEW4</accession>
<evidence type="ECO:0000259" key="4">
    <source>
        <dbReference type="PROSITE" id="PS51252"/>
    </source>
</evidence>
<name>A0A8S3ZEW4_9EUPU</name>
<evidence type="ECO:0000256" key="1">
    <source>
        <dbReference type="ARBA" id="ARBA00022690"/>
    </source>
</evidence>
<keyword evidence="1" id="KW-0646">Protease inhibitor</keyword>
<feature type="domain" description="Antistasin-like" evidence="4">
    <location>
        <begin position="206"/>
        <end position="233"/>
    </location>
</feature>
<dbReference type="SUPFAM" id="SSF57262">
    <property type="entry name" value="Leech antihemostatic proteins"/>
    <property type="match status" value="1"/>
</dbReference>
<dbReference type="OrthoDB" id="10021323at2759"/>
<evidence type="ECO:0000313" key="6">
    <source>
        <dbReference type="Proteomes" id="UP000678393"/>
    </source>
</evidence>
<dbReference type="Proteomes" id="UP000678393">
    <property type="component" value="Unassembled WGS sequence"/>
</dbReference>
<keyword evidence="2" id="KW-0722">Serine protease inhibitor</keyword>
<evidence type="ECO:0000256" key="3">
    <source>
        <dbReference type="SAM" id="SignalP"/>
    </source>
</evidence>
<reference evidence="5" key="1">
    <citation type="submission" date="2021-04" db="EMBL/GenBank/DDBJ databases">
        <authorList>
            <consortium name="Molecular Ecology Group"/>
        </authorList>
    </citation>
    <scope>NUCLEOTIDE SEQUENCE</scope>
</reference>
<dbReference type="Gene3D" id="2.10.22.10">
    <property type="entry name" value="Antistasin, domain 1"/>
    <property type="match status" value="1"/>
</dbReference>
<proteinExistence type="predicted"/>
<keyword evidence="6" id="KW-1185">Reference proteome</keyword>
<gene>
    <name evidence="5" type="ORF">CUNI_LOCUS11069</name>
</gene>
<dbReference type="PROSITE" id="PS51252">
    <property type="entry name" value="ANTISTASIN"/>
    <property type="match status" value="2"/>
</dbReference>